<comment type="caution">
    <text evidence="4">The sequence shown here is derived from an EMBL/GenBank/DDBJ whole genome shotgun (WGS) entry which is preliminary data.</text>
</comment>
<keyword evidence="2" id="KW-0732">Signal</keyword>
<evidence type="ECO:0000313" key="4">
    <source>
        <dbReference type="EMBL" id="MFD2590036.1"/>
    </source>
</evidence>
<name>A0ABW5N4G9_9FLAO</name>
<dbReference type="EMBL" id="JBHULX010000003">
    <property type="protein sequence ID" value="MFD2590036.1"/>
    <property type="molecule type" value="Genomic_DNA"/>
</dbReference>
<feature type="signal peptide" evidence="2">
    <location>
        <begin position="1"/>
        <end position="20"/>
    </location>
</feature>
<organism evidence="4 5">
    <name type="scientific">Aquimarina hainanensis</name>
    <dbReference type="NCBI Taxonomy" id="1578017"/>
    <lineage>
        <taxon>Bacteria</taxon>
        <taxon>Pseudomonadati</taxon>
        <taxon>Bacteroidota</taxon>
        <taxon>Flavobacteriia</taxon>
        <taxon>Flavobacteriales</taxon>
        <taxon>Flavobacteriaceae</taxon>
        <taxon>Aquimarina</taxon>
    </lineage>
</organism>
<feature type="domain" description="Protein-glutamine gamma-glutamyltransferase-like C-terminal" evidence="3">
    <location>
        <begin position="177"/>
        <end position="241"/>
    </location>
</feature>
<feature type="transmembrane region" description="Helical" evidence="1">
    <location>
        <begin position="100"/>
        <end position="125"/>
    </location>
</feature>
<accession>A0ABW5N4G9</accession>
<keyword evidence="1" id="KW-0812">Transmembrane</keyword>
<dbReference type="InterPro" id="IPR025403">
    <property type="entry name" value="TgpA-like_C"/>
</dbReference>
<evidence type="ECO:0000313" key="5">
    <source>
        <dbReference type="Proteomes" id="UP001597459"/>
    </source>
</evidence>
<keyword evidence="5" id="KW-1185">Reference proteome</keyword>
<dbReference type="RefSeq" id="WP_378255897.1">
    <property type="nucleotide sequence ID" value="NZ_JBHSJV010000001.1"/>
</dbReference>
<evidence type="ECO:0000256" key="1">
    <source>
        <dbReference type="SAM" id="Phobius"/>
    </source>
</evidence>
<evidence type="ECO:0000256" key="2">
    <source>
        <dbReference type="SAM" id="SignalP"/>
    </source>
</evidence>
<dbReference type="Pfam" id="PF13559">
    <property type="entry name" value="DUF4129"/>
    <property type="match status" value="1"/>
</dbReference>
<keyword evidence="1" id="KW-0472">Membrane</keyword>
<gene>
    <name evidence="4" type="ORF">ACFSTE_04290</name>
</gene>
<sequence length="252" mass="30580">MKKIYLFLLLCISFFVETNARTLQENDIQQKREIQYDLNTAPTIRTLDADKIQEFSDQKEFDYTEQEESDNWWSRFKDWISQWWRKLMNWLFDIDSVTGFWLYVLQSLPYILILLILLLIAWLFLKVNPKEILLEKTPSPDVLLSEEEDIIHNKDIQQLIDQAISDKNYRLAIRYYYLLVLKKLSAKEIIEWEAQKTNEDYSNEVTDKLIKKQFKTITRIYDFIWYGSFEVNEKLYRRAEKEFKHIATLIQS</sequence>
<protein>
    <submittedName>
        <fullName evidence="4">DUF4129 domain-containing protein</fullName>
    </submittedName>
</protein>
<proteinExistence type="predicted"/>
<feature type="chain" id="PRO_5045615918" evidence="2">
    <location>
        <begin position="21"/>
        <end position="252"/>
    </location>
</feature>
<dbReference type="Proteomes" id="UP001597459">
    <property type="component" value="Unassembled WGS sequence"/>
</dbReference>
<reference evidence="5" key="1">
    <citation type="journal article" date="2019" name="Int. J. Syst. Evol. Microbiol.">
        <title>The Global Catalogue of Microorganisms (GCM) 10K type strain sequencing project: providing services to taxonomists for standard genome sequencing and annotation.</title>
        <authorList>
            <consortium name="The Broad Institute Genomics Platform"/>
            <consortium name="The Broad Institute Genome Sequencing Center for Infectious Disease"/>
            <person name="Wu L."/>
            <person name="Ma J."/>
        </authorList>
    </citation>
    <scope>NUCLEOTIDE SEQUENCE [LARGE SCALE GENOMIC DNA]</scope>
    <source>
        <strain evidence="5">KCTC 42423</strain>
    </source>
</reference>
<keyword evidence="1" id="KW-1133">Transmembrane helix</keyword>
<evidence type="ECO:0000259" key="3">
    <source>
        <dbReference type="Pfam" id="PF13559"/>
    </source>
</evidence>